<dbReference type="EMBL" id="DSHW01000362">
    <property type="protein sequence ID" value="HEQ88709.1"/>
    <property type="molecule type" value="Genomic_DNA"/>
</dbReference>
<protein>
    <submittedName>
        <fullName evidence="1">Uncharacterized protein</fullName>
    </submittedName>
</protein>
<name>A0A7V1ZIM3_9BACT</name>
<gene>
    <name evidence="1" type="ORF">ENP06_04780</name>
</gene>
<dbReference type="AlphaFoldDB" id="A0A7V1ZIM3"/>
<comment type="caution">
    <text evidence="1">The sequence shown here is derived from an EMBL/GenBank/DDBJ whole genome shotgun (WGS) entry which is preliminary data.</text>
</comment>
<organism evidence="1">
    <name type="scientific">Thermoanaerobaculum aquaticum</name>
    <dbReference type="NCBI Taxonomy" id="1312852"/>
    <lineage>
        <taxon>Bacteria</taxon>
        <taxon>Pseudomonadati</taxon>
        <taxon>Acidobacteriota</taxon>
        <taxon>Thermoanaerobaculia</taxon>
        <taxon>Thermoanaerobaculales</taxon>
        <taxon>Thermoanaerobaculaceae</taxon>
        <taxon>Thermoanaerobaculum</taxon>
    </lineage>
</organism>
<evidence type="ECO:0000313" key="1">
    <source>
        <dbReference type="EMBL" id="HEQ88709.1"/>
    </source>
</evidence>
<accession>A0A7V1ZIM3</accession>
<sequence length="326" mass="36971">MEEGDTCQYALLEPRAKKLFCFDLQLSFQRTLDIPLDIPMRPGVTREGNDYYLFFFGWKLAQARRISSWEKVFEVVPEKAESLGVLWKVGERSTLPLAVSPHQLWWELERLARGPSGEKLPLQQAGVAMHRVQRVVPKDSLDVLITAVSAGDFQRYLRFEGFRVFFLATLMRNGLGKVMQLPFLVVQEKERTSPEMDAEKGTLFLPSFANLDQLQAFEFAKNRFGVSFDALYKKAKEDGSYDLGVWENARFFVSFSGRELAHVYALDEDFREDAAKALSSGNAATYPMKLWGLAGPSLFVFQGVVLSPENKGAQVESCLVLVELRE</sequence>
<reference evidence="1" key="1">
    <citation type="journal article" date="2020" name="mSystems">
        <title>Genome- and Community-Level Interaction Insights into Carbon Utilization and Element Cycling Functions of Hydrothermarchaeota in Hydrothermal Sediment.</title>
        <authorList>
            <person name="Zhou Z."/>
            <person name="Liu Y."/>
            <person name="Xu W."/>
            <person name="Pan J."/>
            <person name="Luo Z.H."/>
            <person name="Li M."/>
        </authorList>
    </citation>
    <scope>NUCLEOTIDE SEQUENCE [LARGE SCALE GENOMIC DNA]</scope>
    <source>
        <strain evidence="1">SpSt-186</strain>
    </source>
</reference>
<proteinExistence type="predicted"/>